<dbReference type="Gene3D" id="6.10.250.690">
    <property type="match status" value="1"/>
</dbReference>
<dbReference type="PROSITE" id="PS50110">
    <property type="entry name" value="RESPONSE_REGULATORY"/>
    <property type="match status" value="1"/>
</dbReference>
<gene>
    <name evidence="12" type="ORF">H0E84_00930</name>
</gene>
<dbReference type="CDD" id="cd00383">
    <property type="entry name" value="trans_reg_C"/>
    <property type="match status" value="1"/>
</dbReference>
<proteinExistence type="predicted"/>
<dbReference type="InterPro" id="IPR011006">
    <property type="entry name" value="CheY-like_superfamily"/>
</dbReference>
<dbReference type="SUPFAM" id="SSF52172">
    <property type="entry name" value="CheY-like"/>
    <property type="match status" value="1"/>
</dbReference>
<keyword evidence="3 8" id="KW-0597">Phosphoprotein</keyword>
<dbReference type="InterPro" id="IPR016032">
    <property type="entry name" value="Sig_transdc_resp-reg_C-effctor"/>
</dbReference>
<evidence type="ECO:0000256" key="4">
    <source>
        <dbReference type="ARBA" id="ARBA00023012"/>
    </source>
</evidence>
<keyword evidence="5" id="KW-0805">Transcription regulation</keyword>
<dbReference type="SMART" id="SM00862">
    <property type="entry name" value="Trans_reg_C"/>
    <property type="match status" value="1"/>
</dbReference>
<keyword evidence="13" id="KW-1185">Reference proteome</keyword>
<dbReference type="PANTHER" id="PTHR48111:SF4">
    <property type="entry name" value="DNA-BINDING DUAL TRANSCRIPTIONAL REGULATOR OMPR"/>
    <property type="match status" value="1"/>
</dbReference>
<dbReference type="AlphaFoldDB" id="A0A853J8B0"/>
<dbReference type="Pfam" id="PF00486">
    <property type="entry name" value="Trans_reg_C"/>
    <property type="match status" value="1"/>
</dbReference>
<organism evidence="12 13">
    <name type="scientific">Luteimonas salinisoli</name>
    <dbReference type="NCBI Taxonomy" id="2752307"/>
    <lineage>
        <taxon>Bacteria</taxon>
        <taxon>Pseudomonadati</taxon>
        <taxon>Pseudomonadota</taxon>
        <taxon>Gammaproteobacteria</taxon>
        <taxon>Lysobacterales</taxon>
        <taxon>Lysobacteraceae</taxon>
        <taxon>Luteimonas</taxon>
    </lineage>
</organism>
<evidence type="ECO:0000256" key="3">
    <source>
        <dbReference type="ARBA" id="ARBA00022553"/>
    </source>
</evidence>
<dbReference type="InterPro" id="IPR001867">
    <property type="entry name" value="OmpR/PhoB-type_DNA-bd"/>
</dbReference>
<reference evidence="12 13" key="1">
    <citation type="submission" date="2020-07" db="EMBL/GenBank/DDBJ databases">
        <title>Luteimonas sp. SJ-92.</title>
        <authorList>
            <person name="Huang X.-X."/>
            <person name="Xu L."/>
            <person name="Sun J.-Q."/>
        </authorList>
    </citation>
    <scope>NUCLEOTIDE SEQUENCE [LARGE SCALE GENOMIC DNA]</scope>
    <source>
        <strain evidence="12 13">SJ-92</strain>
    </source>
</reference>
<dbReference type="FunFam" id="1.10.10.10:FF:000099">
    <property type="entry name" value="Two-component system response regulator TorR"/>
    <property type="match status" value="1"/>
</dbReference>
<dbReference type="EMBL" id="JACCKA010000008">
    <property type="protein sequence ID" value="NZA24939.1"/>
    <property type="molecule type" value="Genomic_DNA"/>
</dbReference>
<evidence type="ECO:0000256" key="5">
    <source>
        <dbReference type="ARBA" id="ARBA00023015"/>
    </source>
</evidence>
<dbReference type="Gene3D" id="3.40.50.2300">
    <property type="match status" value="1"/>
</dbReference>
<dbReference type="SUPFAM" id="SSF46894">
    <property type="entry name" value="C-terminal effector domain of the bipartite response regulators"/>
    <property type="match status" value="1"/>
</dbReference>
<keyword evidence="4" id="KW-0902">Two-component regulatory system</keyword>
<feature type="domain" description="OmpR/PhoB-type" evidence="11">
    <location>
        <begin position="132"/>
        <end position="232"/>
    </location>
</feature>
<keyword evidence="6 9" id="KW-0238">DNA-binding</keyword>
<evidence type="ECO:0000256" key="1">
    <source>
        <dbReference type="ARBA" id="ARBA00004496"/>
    </source>
</evidence>
<evidence type="ECO:0000256" key="2">
    <source>
        <dbReference type="ARBA" id="ARBA00022490"/>
    </source>
</evidence>
<evidence type="ECO:0000313" key="13">
    <source>
        <dbReference type="Proteomes" id="UP000578091"/>
    </source>
</evidence>
<evidence type="ECO:0000256" key="7">
    <source>
        <dbReference type="ARBA" id="ARBA00023163"/>
    </source>
</evidence>
<dbReference type="InterPro" id="IPR036388">
    <property type="entry name" value="WH-like_DNA-bd_sf"/>
</dbReference>
<dbReference type="InterPro" id="IPR039420">
    <property type="entry name" value="WalR-like"/>
</dbReference>
<protein>
    <submittedName>
        <fullName evidence="12">Response regulator</fullName>
    </submittedName>
</protein>
<name>A0A853J8B0_9GAMM</name>
<dbReference type="GO" id="GO:0032993">
    <property type="term" value="C:protein-DNA complex"/>
    <property type="evidence" value="ECO:0007669"/>
    <property type="project" value="TreeGrafter"/>
</dbReference>
<dbReference type="PROSITE" id="PS51755">
    <property type="entry name" value="OMPR_PHOB"/>
    <property type="match status" value="1"/>
</dbReference>
<dbReference type="SMART" id="SM00448">
    <property type="entry name" value="REC"/>
    <property type="match status" value="1"/>
</dbReference>
<feature type="domain" description="Response regulatory" evidence="10">
    <location>
        <begin position="5"/>
        <end position="118"/>
    </location>
</feature>
<dbReference type="Proteomes" id="UP000578091">
    <property type="component" value="Unassembled WGS sequence"/>
</dbReference>
<dbReference type="Pfam" id="PF00072">
    <property type="entry name" value="Response_reg"/>
    <property type="match status" value="1"/>
</dbReference>
<dbReference type="InterPro" id="IPR001789">
    <property type="entry name" value="Sig_transdc_resp-reg_receiver"/>
</dbReference>
<dbReference type="PANTHER" id="PTHR48111">
    <property type="entry name" value="REGULATOR OF RPOS"/>
    <property type="match status" value="1"/>
</dbReference>
<dbReference type="RefSeq" id="WP_180676747.1">
    <property type="nucleotide sequence ID" value="NZ_JACCKA010000008.1"/>
</dbReference>
<dbReference type="Gene3D" id="1.10.10.10">
    <property type="entry name" value="Winged helix-like DNA-binding domain superfamily/Winged helix DNA-binding domain"/>
    <property type="match status" value="1"/>
</dbReference>
<accession>A0A853J8B0</accession>
<dbReference type="GO" id="GO:0005829">
    <property type="term" value="C:cytosol"/>
    <property type="evidence" value="ECO:0007669"/>
    <property type="project" value="TreeGrafter"/>
</dbReference>
<evidence type="ECO:0000256" key="8">
    <source>
        <dbReference type="PROSITE-ProRule" id="PRU00169"/>
    </source>
</evidence>
<sequence length="238" mass="26987">MPQTRIAIVDDDHDIREPLARYFARCGYRVDTAANGAELDRLLSGSTFDLLVLDIMLPGEDGLAICRRLQGKAPMPIILLTAVADDTDRIIGLELGADDYVCKPFNPRELLARVKSVLRRTAMLPPRQVRRKGRVRFDRWRFDFSGREVFGPDGVGIRLSAGEHLMLTTLIEHAGMTLTRDQLLDLTRGRDVQLFDRSIDMQISRLRRKLEADHKAPRIIVTDWGGGYLFAANVEWCE</sequence>
<dbReference type="GO" id="GO:0006355">
    <property type="term" value="P:regulation of DNA-templated transcription"/>
    <property type="evidence" value="ECO:0007669"/>
    <property type="project" value="InterPro"/>
</dbReference>
<keyword evidence="2" id="KW-0963">Cytoplasm</keyword>
<evidence type="ECO:0000259" key="10">
    <source>
        <dbReference type="PROSITE" id="PS50110"/>
    </source>
</evidence>
<comment type="subcellular location">
    <subcellularLocation>
        <location evidence="1">Cytoplasm</location>
    </subcellularLocation>
</comment>
<evidence type="ECO:0000256" key="6">
    <source>
        <dbReference type="ARBA" id="ARBA00023125"/>
    </source>
</evidence>
<dbReference type="GO" id="GO:0000976">
    <property type="term" value="F:transcription cis-regulatory region binding"/>
    <property type="evidence" value="ECO:0007669"/>
    <property type="project" value="TreeGrafter"/>
</dbReference>
<feature type="DNA-binding region" description="OmpR/PhoB-type" evidence="9">
    <location>
        <begin position="132"/>
        <end position="232"/>
    </location>
</feature>
<keyword evidence="7" id="KW-0804">Transcription</keyword>
<evidence type="ECO:0000259" key="11">
    <source>
        <dbReference type="PROSITE" id="PS51755"/>
    </source>
</evidence>
<evidence type="ECO:0000256" key="9">
    <source>
        <dbReference type="PROSITE-ProRule" id="PRU01091"/>
    </source>
</evidence>
<evidence type="ECO:0000313" key="12">
    <source>
        <dbReference type="EMBL" id="NZA24939.1"/>
    </source>
</evidence>
<comment type="caution">
    <text evidence="12">The sequence shown here is derived from an EMBL/GenBank/DDBJ whole genome shotgun (WGS) entry which is preliminary data.</text>
</comment>
<dbReference type="GO" id="GO:0000156">
    <property type="term" value="F:phosphorelay response regulator activity"/>
    <property type="evidence" value="ECO:0007669"/>
    <property type="project" value="TreeGrafter"/>
</dbReference>
<feature type="modified residue" description="4-aspartylphosphate" evidence="8">
    <location>
        <position position="54"/>
    </location>
</feature>